<evidence type="ECO:0000313" key="1">
    <source>
        <dbReference type="Proteomes" id="UP000087766"/>
    </source>
</evidence>
<gene>
    <name evidence="2" type="primary">LOC106758936</name>
</gene>
<keyword evidence="1" id="KW-1185">Reference proteome</keyword>
<organism evidence="1 2">
    <name type="scientific">Vigna radiata var. radiata</name>
    <name type="common">Mung bean</name>
    <name type="synonym">Phaseolus aureus</name>
    <dbReference type="NCBI Taxonomy" id="3916"/>
    <lineage>
        <taxon>Eukaryota</taxon>
        <taxon>Viridiplantae</taxon>
        <taxon>Streptophyta</taxon>
        <taxon>Embryophyta</taxon>
        <taxon>Tracheophyta</taxon>
        <taxon>Spermatophyta</taxon>
        <taxon>Magnoliopsida</taxon>
        <taxon>eudicotyledons</taxon>
        <taxon>Gunneridae</taxon>
        <taxon>Pentapetalae</taxon>
        <taxon>rosids</taxon>
        <taxon>fabids</taxon>
        <taxon>Fabales</taxon>
        <taxon>Fabaceae</taxon>
        <taxon>Papilionoideae</taxon>
        <taxon>50 kb inversion clade</taxon>
        <taxon>NPAAA clade</taxon>
        <taxon>indigoferoid/millettioid clade</taxon>
        <taxon>Phaseoleae</taxon>
        <taxon>Vigna</taxon>
    </lineage>
</organism>
<dbReference type="Proteomes" id="UP000087766">
    <property type="component" value="Chromosome 4"/>
</dbReference>
<dbReference type="SUPFAM" id="SSF51161">
    <property type="entry name" value="Trimeric LpxA-like enzymes"/>
    <property type="match status" value="1"/>
</dbReference>
<dbReference type="RefSeq" id="XP_022635568.1">
    <property type="nucleotide sequence ID" value="XM_022779847.1"/>
</dbReference>
<dbReference type="PANTHER" id="PTHR13061">
    <property type="entry name" value="DYNACTIN SUBUNIT P25"/>
    <property type="match status" value="1"/>
</dbReference>
<dbReference type="InterPro" id="IPR050484">
    <property type="entry name" value="Transf_Hexapept/Carb_Anhydrase"/>
</dbReference>
<reference evidence="2" key="2">
    <citation type="submission" date="2025-08" db="UniProtKB">
        <authorList>
            <consortium name="RefSeq"/>
        </authorList>
    </citation>
    <scope>IDENTIFICATION</scope>
    <source>
        <tissue evidence="2">Leaf</tissue>
    </source>
</reference>
<protein>
    <submittedName>
        <fullName evidence="2">Gamma carbonic anhydrase 1, mitochondrial-like isoform X1</fullName>
    </submittedName>
</protein>
<reference evidence="1" key="1">
    <citation type="journal article" date="2014" name="Nat. Commun.">
        <title>Genome sequence of mungbean and insights into evolution within Vigna species.</title>
        <authorList>
            <person name="Kang Y.J."/>
            <person name="Kim S.K."/>
            <person name="Kim M.Y."/>
            <person name="Lestari P."/>
            <person name="Kim K.H."/>
            <person name="Ha B.K."/>
            <person name="Jun T.H."/>
            <person name="Hwang W.J."/>
            <person name="Lee T."/>
            <person name="Lee J."/>
            <person name="Shim S."/>
            <person name="Yoon M.Y."/>
            <person name="Jang Y.E."/>
            <person name="Han K.S."/>
            <person name="Taeprayoon P."/>
            <person name="Yoon N."/>
            <person name="Somta P."/>
            <person name="Tanya P."/>
            <person name="Kim K.S."/>
            <person name="Gwag J.G."/>
            <person name="Moon J.K."/>
            <person name="Lee Y.H."/>
            <person name="Park B.S."/>
            <person name="Bombarely A."/>
            <person name="Doyle J.J."/>
            <person name="Jackson S.A."/>
            <person name="Schafleitner R."/>
            <person name="Srinives P."/>
            <person name="Varshney R.K."/>
            <person name="Lee S.H."/>
        </authorList>
    </citation>
    <scope>NUCLEOTIDE SEQUENCE [LARGE SCALE GENOMIC DNA]</scope>
    <source>
        <strain evidence="1">cv. VC1973A</strain>
    </source>
</reference>
<dbReference type="InterPro" id="IPR011004">
    <property type="entry name" value="Trimer_LpxA-like_sf"/>
</dbReference>
<dbReference type="GeneID" id="106758936"/>
<dbReference type="KEGG" id="vra:106758936"/>
<sequence>MGTLGRAFYAVRFWIQAIDRLGSRLQGNYLFQEQLSRHRHLMNLFDKYPSVHKDAFVAPSASLLGDVHVGPASFIWYGCVLREWETVSSDFGFSFNCWNRNVQRLGLTGTLSVFVFV</sequence>
<dbReference type="OrthoDB" id="1625362at2759"/>
<evidence type="ECO:0000313" key="2">
    <source>
        <dbReference type="RefSeq" id="XP_022635568.1"/>
    </source>
</evidence>
<dbReference type="AlphaFoldDB" id="A0A3Q0EV14"/>
<dbReference type="STRING" id="3916.A0A3Q0EV14"/>
<dbReference type="PANTHER" id="PTHR13061:SF55">
    <property type="entry name" value="GAMMA CARBONIC ANHYDRASE-LIKE PROTEIN"/>
    <property type="match status" value="1"/>
</dbReference>
<name>A0A3Q0EV14_VIGRR</name>
<dbReference type="Gene3D" id="2.160.10.10">
    <property type="entry name" value="Hexapeptide repeat proteins"/>
    <property type="match status" value="1"/>
</dbReference>
<proteinExistence type="predicted"/>
<accession>A0A3Q0EV14</accession>